<dbReference type="Proteomes" id="UP001153954">
    <property type="component" value="Unassembled WGS sequence"/>
</dbReference>
<feature type="compositionally biased region" description="Basic and acidic residues" evidence="1">
    <location>
        <begin position="40"/>
        <end position="84"/>
    </location>
</feature>
<dbReference type="AlphaFoldDB" id="A0AAU9V7A9"/>
<evidence type="ECO:0000256" key="1">
    <source>
        <dbReference type="SAM" id="MobiDB-lite"/>
    </source>
</evidence>
<accession>A0AAU9V7A9</accession>
<name>A0AAU9V7A9_EUPED</name>
<evidence type="ECO:0000313" key="2">
    <source>
        <dbReference type="EMBL" id="CAH2107354.1"/>
    </source>
</evidence>
<feature type="compositionally biased region" description="Basic residues" evidence="1">
    <location>
        <begin position="1"/>
        <end position="14"/>
    </location>
</feature>
<comment type="caution">
    <text evidence="2">The sequence shown here is derived from an EMBL/GenBank/DDBJ whole genome shotgun (WGS) entry which is preliminary data.</text>
</comment>
<sequence length="136" mass="15063">MPLRRARRPGHRRGPVTDGAKGAADPANIAAGAQSLGPPCRDEAGRRRLPSDANPDSERRRGHERHDSDGTSHRPRARDKDLGAIRDANHVAGLASWELASRMRLFNHKNKRVTFKRLRGFLVSVHGRILSTLIDS</sequence>
<feature type="compositionally biased region" description="Low complexity" evidence="1">
    <location>
        <begin position="19"/>
        <end position="33"/>
    </location>
</feature>
<protein>
    <submittedName>
        <fullName evidence="2">Uncharacterized protein</fullName>
    </submittedName>
</protein>
<evidence type="ECO:0000313" key="3">
    <source>
        <dbReference type="Proteomes" id="UP001153954"/>
    </source>
</evidence>
<gene>
    <name evidence="2" type="ORF">EEDITHA_LOCUS21399</name>
</gene>
<feature type="region of interest" description="Disordered" evidence="1">
    <location>
        <begin position="1"/>
        <end position="84"/>
    </location>
</feature>
<organism evidence="2 3">
    <name type="scientific">Euphydryas editha</name>
    <name type="common">Edith's checkerspot</name>
    <dbReference type="NCBI Taxonomy" id="104508"/>
    <lineage>
        <taxon>Eukaryota</taxon>
        <taxon>Metazoa</taxon>
        <taxon>Ecdysozoa</taxon>
        <taxon>Arthropoda</taxon>
        <taxon>Hexapoda</taxon>
        <taxon>Insecta</taxon>
        <taxon>Pterygota</taxon>
        <taxon>Neoptera</taxon>
        <taxon>Endopterygota</taxon>
        <taxon>Lepidoptera</taxon>
        <taxon>Glossata</taxon>
        <taxon>Ditrysia</taxon>
        <taxon>Papilionoidea</taxon>
        <taxon>Nymphalidae</taxon>
        <taxon>Nymphalinae</taxon>
        <taxon>Euphydryas</taxon>
    </lineage>
</organism>
<dbReference type="EMBL" id="CAKOGL010000030">
    <property type="protein sequence ID" value="CAH2107354.1"/>
    <property type="molecule type" value="Genomic_DNA"/>
</dbReference>
<keyword evidence="3" id="KW-1185">Reference proteome</keyword>
<proteinExistence type="predicted"/>
<reference evidence="2" key="1">
    <citation type="submission" date="2022-03" db="EMBL/GenBank/DDBJ databases">
        <authorList>
            <person name="Tunstrom K."/>
        </authorList>
    </citation>
    <scope>NUCLEOTIDE SEQUENCE</scope>
</reference>